<accession>A0A9P1HEE9</accession>
<gene>
    <name evidence="1" type="ORF">PPNO1_LOCUS9666</name>
</gene>
<dbReference type="AlphaFoldDB" id="A0A9P1HEE9"/>
<evidence type="ECO:0000313" key="2">
    <source>
        <dbReference type="Proteomes" id="UP000838763"/>
    </source>
</evidence>
<proteinExistence type="predicted"/>
<dbReference type="OrthoDB" id="47375at2759"/>
<protein>
    <submittedName>
        <fullName evidence="1">Uncharacterized protein</fullName>
    </submittedName>
</protein>
<name>A0A9P1HEE9_9PEZI</name>
<dbReference type="Proteomes" id="UP000838763">
    <property type="component" value="Unassembled WGS sequence"/>
</dbReference>
<dbReference type="EMBL" id="CALLCH030000021">
    <property type="protein sequence ID" value="CAI4220124.1"/>
    <property type="molecule type" value="Genomic_DNA"/>
</dbReference>
<organism evidence="1 2">
    <name type="scientific">Parascedosporium putredinis</name>
    <dbReference type="NCBI Taxonomy" id="1442378"/>
    <lineage>
        <taxon>Eukaryota</taxon>
        <taxon>Fungi</taxon>
        <taxon>Dikarya</taxon>
        <taxon>Ascomycota</taxon>
        <taxon>Pezizomycotina</taxon>
        <taxon>Sordariomycetes</taxon>
        <taxon>Hypocreomycetidae</taxon>
        <taxon>Microascales</taxon>
        <taxon>Microascaceae</taxon>
        <taxon>Parascedosporium</taxon>
    </lineage>
</organism>
<sequence length="299" mass="32523">MLNYVSRPARRLALVFGFAEFDLGCAVTGLEFTYMPGVRGTEVLEKVLPPSPRKKNVNWTGKTGSWRAHMNVLQRPRLRPRHPRLPPTLAQRPSRTLAGQYPALAKTLQDDDYSLDLSSAPATLEPGAEASPYGEGWDVLWLGHVGSHLPADWLSRKTNANGEGEGAPPPLSLLTLLARGDETVADKRHLKRHPFADRIDDFAERYEDAHTRVVHEARGTSGIQAYATFTSSYDLLLRDWCDGVYAGSATAGGKGAEGANGFGSADGEERPVCVTTQPPLMSQYYSKGEAISTASVGVF</sequence>
<comment type="caution">
    <text evidence="1">The sequence shown here is derived from an EMBL/GenBank/DDBJ whole genome shotgun (WGS) entry which is preliminary data.</text>
</comment>
<keyword evidence="2" id="KW-1185">Reference proteome</keyword>
<evidence type="ECO:0000313" key="1">
    <source>
        <dbReference type="EMBL" id="CAI4220124.1"/>
    </source>
</evidence>
<reference evidence="1" key="1">
    <citation type="submission" date="2022-11" db="EMBL/GenBank/DDBJ databases">
        <authorList>
            <person name="Scott C."/>
            <person name="Bruce N."/>
        </authorList>
    </citation>
    <scope>NUCLEOTIDE SEQUENCE</scope>
</reference>